<name>A0A7C1K4W7_THERO</name>
<sequence>MHSVARLIWAEVLLQWCQPLALFFTLIFPPLLIVLFGYDSLPETNGLGSIATRVPCHTALGLLRASSFNLPFAGVS</sequence>
<evidence type="ECO:0000313" key="1">
    <source>
        <dbReference type="EMBL" id="HEF66211.1"/>
    </source>
</evidence>
<comment type="caution">
    <text evidence="1">The sequence shown here is derived from an EMBL/GenBank/DDBJ whole genome shotgun (WGS) entry which is preliminary data.</text>
</comment>
<gene>
    <name evidence="1" type="ORF">ENP47_11550</name>
</gene>
<dbReference type="EMBL" id="DSJL01000011">
    <property type="protein sequence ID" value="HEF66211.1"/>
    <property type="molecule type" value="Genomic_DNA"/>
</dbReference>
<organism evidence="1">
    <name type="scientific">Thermomicrobium roseum</name>
    <dbReference type="NCBI Taxonomy" id="500"/>
    <lineage>
        <taxon>Bacteria</taxon>
        <taxon>Pseudomonadati</taxon>
        <taxon>Thermomicrobiota</taxon>
        <taxon>Thermomicrobia</taxon>
        <taxon>Thermomicrobiales</taxon>
        <taxon>Thermomicrobiaceae</taxon>
        <taxon>Thermomicrobium</taxon>
    </lineage>
</organism>
<proteinExistence type="predicted"/>
<protein>
    <submittedName>
        <fullName evidence="1">Uncharacterized protein</fullName>
    </submittedName>
</protein>
<dbReference type="AlphaFoldDB" id="A0A7C1K4W7"/>
<accession>A0A7C1K4W7</accession>
<reference evidence="1" key="1">
    <citation type="journal article" date="2020" name="mSystems">
        <title>Genome- and Community-Level Interaction Insights into Carbon Utilization and Element Cycling Functions of Hydrothermarchaeota in Hydrothermal Sediment.</title>
        <authorList>
            <person name="Zhou Z."/>
            <person name="Liu Y."/>
            <person name="Xu W."/>
            <person name="Pan J."/>
            <person name="Luo Z.H."/>
            <person name="Li M."/>
        </authorList>
    </citation>
    <scope>NUCLEOTIDE SEQUENCE [LARGE SCALE GENOMIC DNA]</scope>
    <source>
        <strain evidence="1">SpSt-222</strain>
    </source>
</reference>